<proteinExistence type="predicted"/>
<evidence type="ECO:0000313" key="4">
    <source>
        <dbReference type="EMBL" id="ADZ71462.1"/>
    </source>
</evidence>
<evidence type="ECO:0000313" key="5">
    <source>
        <dbReference type="Proteomes" id="UP000008130"/>
    </source>
</evidence>
<keyword evidence="5" id="KW-1185">Reference proteome</keyword>
<evidence type="ECO:0000256" key="1">
    <source>
        <dbReference type="ARBA" id="ARBA00022679"/>
    </source>
</evidence>
<dbReference type="Proteomes" id="UP000008130">
    <property type="component" value="Chromosome"/>
</dbReference>
<dbReference type="STRING" id="991905.SL003B_3039"/>
<dbReference type="InterPro" id="IPR027417">
    <property type="entry name" value="P-loop_NTPase"/>
</dbReference>
<dbReference type="InterPro" id="IPR037359">
    <property type="entry name" value="NST/OST"/>
</dbReference>
<dbReference type="OrthoDB" id="981508at2"/>
<keyword evidence="1 4" id="KW-0808">Transferase</keyword>
<evidence type="ECO:0000259" key="3">
    <source>
        <dbReference type="Pfam" id="PF00685"/>
    </source>
</evidence>
<protein>
    <submittedName>
        <fullName evidence="4">N-deacetylase/N-sulfotransferase, putative</fullName>
    </submittedName>
</protein>
<dbReference type="EMBL" id="CP002568">
    <property type="protein sequence ID" value="ADZ71462.1"/>
    <property type="molecule type" value="Genomic_DNA"/>
</dbReference>
<gene>
    <name evidence="4" type="ordered locus">SL003B_3039</name>
</gene>
<dbReference type="SUPFAM" id="SSF52540">
    <property type="entry name" value="P-loop containing nucleoside triphosphate hydrolases"/>
    <property type="match status" value="1"/>
</dbReference>
<sequence length="276" mass="31505">MRLPDFIYVGTGKAGTTWLLQALNAHPGIYVTPVKETNFFDLNHDKGLGWYASFFSDAPEGSIVGEISHRYLRDPRVAERIAQDLGRVRIVVGLREPVDYCLSDYLFSKRSGQFDGDFAAWHREGRSHGALRYRDMIEPFVTRFGIENIHVYRFDDLAGRPQAMFDDLVRFLGAAPYTLPEEVLKPVNVASKARIGWLSRLASRASKRLKRHGGQRLISAVKYNPLVQALLYRKLRDKPEVDGRLRAEIRALAAPHVAWLDETFDRGFSSWLEERA</sequence>
<dbReference type="HOGENOM" id="CLU_017703_1_1_5"/>
<keyword evidence="2" id="KW-0325">Glycoprotein</keyword>
<dbReference type="KEGG" id="pgv:SL003B_3039"/>
<dbReference type="InterPro" id="IPR000863">
    <property type="entry name" value="Sulfotransferase_dom"/>
</dbReference>
<dbReference type="GO" id="GO:0008146">
    <property type="term" value="F:sulfotransferase activity"/>
    <property type="evidence" value="ECO:0007669"/>
    <property type="project" value="InterPro"/>
</dbReference>
<evidence type="ECO:0000256" key="2">
    <source>
        <dbReference type="ARBA" id="ARBA00023180"/>
    </source>
</evidence>
<accession>F2IW77</accession>
<dbReference type="PANTHER" id="PTHR10605:SF56">
    <property type="entry name" value="BIFUNCTIONAL HEPARAN SULFATE N-DEACETYLASE_N-SULFOTRANSFERASE"/>
    <property type="match status" value="1"/>
</dbReference>
<reference evidence="4 5" key="1">
    <citation type="journal article" date="2011" name="J. Bacteriol.">
        <title>Complete genome sequence of Polymorphum gilvum SL003B-26A1T, a crude oil-degrading bacterium from oil-polluted saline soil.</title>
        <authorList>
            <person name="Li S.G."/>
            <person name="Tang Y.Q."/>
            <person name="Nie Y."/>
            <person name="Cai M."/>
            <person name="Wu X.L."/>
        </authorList>
    </citation>
    <scope>NUCLEOTIDE SEQUENCE [LARGE SCALE GENOMIC DNA]</scope>
    <source>
        <strain evidence="5">LMG 25793 / CGMCC 1.9160 / SL003B-26A1</strain>
    </source>
</reference>
<dbReference type="RefSeq" id="WP_013653774.1">
    <property type="nucleotide sequence ID" value="NC_015259.1"/>
</dbReference>
<dbReference type="AlphaFoldDB" id="F2IW77"/>
<organism evidence="4 5">
    <name type="scientific">Polymorphum gilvum (strain LMG 25793 / CGMCC 1.9160 / SL003B-26A1)</name>
    <dbReference type="NCBI Taxonomy" id="991905"/>
    <lineage>
        <taxon>Bacteria</taxon>
        <taxon>Pseudomonadati</taxon>
        <taxon>Pseudomonadota</taxon>
        <taxon>Alphaproteobacteria</taxon>
        <taxon>Rhodobacterales</taxon>
        <taxon>Paracoccaceae</taxon>
        <taxon>Polymorphum</taxon>
    </lineage>
</organism>
<dbReference type="PANTHER" id="PTHR10605">
    <property type="entry name" value="HEPARAN SULFATE SULFOTRANSFERASE"/>
    <property type="match status" value="1"/>
</dbReference>
<dbReference type="Pfam" id="PF00685">
    <property type="entry name" value="Sulfotransfer_1"/>
    <property type="match status" value="1"/>
</dbReference>
<name>F2IW77_POLGS</name>
<dbReference type="Gene3D" id="3.40.50.300">
    <property type="entry name" value="P-loop containing nucleotide triphosphate hydrolases"/>
    <property type="match status" value="1"/>
</dbReference>
<feature type="domain" description="Sulfotransferase" evidence="3">
    <location>
        <begin position="4"/>
        <end position="176"/>
    </location>
</feature>
<dbReference type="eggNOG" id="COG0457">
    <property type="taxonomic scope" value="Bacteria"/>
</dbReference>